<evidence type="ECO:0000313" key="3">
    <source>
        <dbReference type="Proteomes" id="UP000284120"/>
    </source>
</evidence>
<dbReference type="PANTHER" id="PTHR38474">
    <property type="entry name" value="SLR0299 PROTEIN"/>
    <property type="match status" value="1"/>
</dbReference>
<sequence length="207" mass="23478">MKTINIETWKRRDHFKLFSQFEEPFFGVVVNIDCTKAYAQAKAAKKSFFLHYLYRALKAANSIEEFRYRILNNDVILHDQISVSTTINRPNGTFGFGYFDYNIDENIFIADAQKAVEEVQNTEGLIPSKAGASEIHFSAIPWIDFTSLSHARSFSFPDSAPKISFGKVTEQNGSKTMPVSIHIHHGLADGYHVGLFVEKFQALMNEA</sequence>
<dbReference type="EMBL" id="SAYW01000006">
    <property type="protein sequence ID" value="RWU04886.1"/>
    <property type="molecule type" value="Genomic_DNA"/>
</dbReference>
<dbReference type="AlphaFoldDB" id="A0A443YMB7"/>
<comment type="caution">
    <text evidence="2">The sequence shown here is derived from an EMBL/GenBank/DDBJ whole genome shotgun (WGS) entry which is preliminary data.</text>
</comment>
<dbReference type="GO" id="GO:0008811">
    <property type="term" value="F:chloramphenicol O-acetyltransferase activity"/>
    <property type="evidence" value="ECO:0007669"/>
    <property type="project" value="InterPro"/>
</dbReference>
<proteinExistence type="predicted"/>
<reference evidence="2 3" key="1">
    <citation type="submission" date="2018-06" db="EMBL/GenBank/DDBJ databases">
        <title>Pedobacter endophyticus sp. nov., an endophytic bacterium isolated from a leaf of Triticum aestivum.</title>
        <authorList>
            <person name="Zhang L."/>
        </authorList>
    </citation>
    <scope>NUCLEOTIDE SEQUENCE [LARGE SCALE GENOMIC DNA]</scope>
    <source>
        <strain evidence="2 3">CM134L-2</strain>
    </source>
</reference>
<dbReference type="InterPro" id="IPR001707">
    <property type="entry name" value="Cmp_AcTrfase"/>
</dbReference>
<feature type="active site" description="Proton acceptor" evidence="1">
    <location>
        <position position="185"/>
    </location>
</feature>
<dbReference type="Gene3D" id="3.30.559.10">
    <property type="entry name" value="Chloramphenicol acetyltransferase-like domain"/>
    <property type="match status" value="1"/>
</dbReference>
<evidence type="ECO:0000313" key="2">
    <source>
        <dbReference type="EMBL" id="RWU04886.1"/>
    </source>
</evidence>
<dbReference type="PIRSF" id="PIRSF000440">
    <property type="entry name" value="CAT"/>
    <property type="match status" value="1"/>
</dbReference>
<dbReference type="InterPro" id="IPR023213">
    <property type="entry name" value="CAT-like_dom_sf"/>
</dbReference>
<dbReference type="Pfam" id="PF00302">
    <property type="entry name" value="CAT"/>
    <property type="match status" value="1"/>
</dbReference>
<dbReference type="PANTHER" id="PTHR38474:SF1">
    <property type="entry name" value="SLR0299 PROTEIN"/>
    <property type="match status" value="1"/>
</dbReference>
<keyword evidence="2" id="KW-0808">Transferase</keyword>
<gene>
    <name evidence="2" type="ORF">DPV69_17135</name>
</gene>
<name>A0A443YMB7_9SPHI</name>
<evidence type="ECO:0000256" key="1">
    <source>
        <dbReference type="PIRSR" id="PIRSR000440-1"/>
    </source>
</evidence>
<dbReference type="Proteomes" id="UP000284120">
    <property type="component" value="Unassembled WGS sequence"/>
</dbReference>
<dbReference type="SUPFAM" id="SSF52777">
    <property type="entry name" value="CoA-dependent acyltransferases"/>
    <property type="match status" value="1"/>
</dbReference>
<dbReference type="OrthoDB" id="9801766at2"/>
<organism evidence="2 3">
    <name type="scientific">Pedobacter chitinilyticus</name>
    <dbReference type="NCBI Taxonomy" id="2233776"/>
    <lineage>
        <taxon>Bacteria</taxon>
        <taxon>Pseudomonadati</taxon>
        <taxon>Bacteroidota</taxon>
        <taxon>Sphingobacteriia</taxon>
        <taxon>Sphingobacteriales</taxon>
        <taxon>Sphingobacteriaceae</taxon>
        <taxon>Pedobacter</taxon>
    </lineage>
</organism>
<dbReference type="RefSeq" id="WP_113648836.1">
    <property type="nucleotide sequence ID" value="NZ_QMHN01000006.1"/>
</dbReference>
<accession>A0A443YMB7</accession>
<dbReference type="SMART" id="SM01059">
    <property type="entry name" value="CAT"/>
    <property type="match status" value="1"/>
</dbReference>
<protein>
    <submittedName>
        <fullName evidence="2">Chloramphenicol acetyltransferase</fullName>
    </submittedName>
</protein>
<keyword evidence="3" id="KW-1185">Reference proteome</keyword>